<dbReference type="Pfam" id="PF01576">
    <property type="entry name" value="Myosin_tail_1"/>
    <property type="match status" value="1"/>
</dbReference>
<keyword evidence="1 2" id="KW-0175">Coiled coil</keyword>
<name>A0A8X6R8D9_NEPPI</name>
<sequence length="118" mass="13907">MGVQAKDEQVEEKRRALLKQSQLKDYQRDAEADRALNEQLALELKVVEKKLKTYKADMIQLSYLLQDEKRRLDARIQQLDEELEEEQSNLEIMMDKVRKAQGQIEQLTNDIISERSNS</sequence>
<feature type="domain" description="Myosin tail" evidence="3">
    <location>
        <begin position="65"/>
        <end position="118"/>
    </location>
</feature>
<dbReference type="EMBL" id="BMAW01039841">
    <property type="protein sequence ID" value="GFU57368.1"/>
    <property type="molecule type" value="Genomic_DNA"/>
</dbReference>
<organism evidence="4 5">
    <name type="scientific">Nephila pilipes</name>
    <name type="common">Giant wood spider</name>
    <name type="synonym">Nephila maculata</name>
    <dbReference type="NCBI Taxonomy" id="299642"/>
    <lineage>
        <taxon>Eukaryota</taxon>
        <taxon>Metazoa</taxon>
        <taxon>Ecdysozoa</taxon>
        <taxon>Arthropoda</taxon>
        <taxon>Chelicerata</taxon>
        <taxon>Arachnida</taxon>
        <taxon>Araneae</taxon>
        <taxon>Araneomorphae</taxon>
        <taxon>Entelegynae</taxon>
        <taxon>Araneoidea</taxon>
        <taxon>Nephilidae</taxon>
        <taxon>Nephila</taxon>
    </lineage>
</organism>
<feature type="coiled-coil region" evidence="2">
    <location>
        <begin position="23"/>
        <end position="117"/>
    </location>
</feature>
<dbReference type="GO" id="GO:0016459">
    <property type="term" value="C:myosin complex"/>
    <property type="evidence" value="ECO:0007669"/>
    <property type="project" value="InterPro"/>
</dbReference>
<evidence type="ECO:0000313" key="5">
    <source>
        <dbReference type="Proteomes" id="UP000887013"/>
    </source>
</evidence>
<evidence type="ECO:0000256" key="2">
    <source>
        <dbReference type="SAM" id="Coils"/>
    </source>
</evidence>
<evidence type="ECO:0000256" key="1">
    <source>
        <dbReference type="ARBA" id="ARBA00023054"/>
    </source>
</evidence>
<accession>A0A8X6R8D9</accession>
<keyword evidence="5" id="KW-1185">Reference proteome</keyword>
<proteinExistence type="predicted"/>
<reference evidence="4" key="1">
    <citation type="submission" date="2020-08" db="EMBL/GenBank/DDBJ databases">
        <title>Multicomponent nature underlies the extraordinary mechanical properties of spider dragline silk.</title>
        <authorList>
            <person name="Kono N."/>
            <person name="Nakamura H."/>
            <person name="Mori M."/>
            <person name="Yoshida Y."/>
            <person name="Ohtoshi R."/>
            <person name="Malay A.D."/>
            <person name="Moran D.A.P."/>
            <person name="Tomita M."/>
            <person name="Numata K."/>
            <person name="Arakawa K."/>
        </authorList>
    </citation>
    <scope>NUCLEOTIDE SEQUENCE</scope>
</reference>
<dbReference type="Proteomes" id="UP000887013">
    <property type="component" value="Unassembled WGS sequence"/>
</dbReference>
<protein>
    <recommendedName>
        <fullName evidence="3">Myosin tail domain-containing protein</fullName>
    </recommendedName>
</protein>
<gene>
    <name evidence="4" type="ORF">NPIL_302191</name>
</gene>
<dbReference type="AlphaFoldDB" id="A0A8X6R8D9"/>
<evidence type="ECO:0000259" key="3">
    <source>
        <dbReference type="Pfam" id="PF01576"/>
    </source>
</evidence>
<comment type="caution">
    <text evidence="4">The sequence shown here is derived from an EMBL/GenBank/DDBJ whole genome shotgun (WGS) entry which is preliminary data.</text>
</comment>
<dbReference type="InterPro" id="IPR002928">
    <property type="entry name" value="Myosin_tail"/>
</dbReference>
<evidence type="ECO:0000313" key="4">
    <source>
        <dbReference type="EMBL" id="GFU57368.1"/>
    </source>
</evidence>